<name>A0A2Z5TT52_9STRE</name>
<evidence type="ECO:0000313" key="2">
    <source>
        <dbReference type="Proteomes" id="UP000269331"/>
    </source>
</evidence>
<proteinExistence type="predicted"/>
<reference evidence="1 2" key="1">
    <citation type="journal article" date="2018" name="Genome Biol. Evol.">
        <title>Complete Genome Sequence of Streptococcus ruminantium sp. nov. GUT-187T (=DSM 104980T =JCM 31869T), the Type Strain of S. ruminantium, and Comparison with Genome Sequences of Streptococcus suis Strains.</title>
        <authorList>
            <person name="Tohya M."/>
            <person name="Sekizaki T."/>
            <person name="Miyoshi-Akiyama T."/>
        </authorList>
    </citation>
    <scope>NUCLEOTIDE SEQUENCE [LARGE SCALE GENOMIC DNA]</scope>
    <source>
        <strain evidence="1 2">GUT187T</strain>
    </source>
</reference>
<dbReference type="AlphaFoldDB" id="A0A2Z5TT52"/>
<accession>A0A2Z5TT52</accession>
<gene>
    <name evidence="1" type="ORF">SR187_8705</name>
</gene>
<dbReference type="EMBL" id="AP018400">
    <property type="protein sequence ID" value="BBA93344.1"/>
    <property type="molecule type" value="Genomic_DNA"/>
</dbReference>
<sequence>MMEDFIDGINKDRKVFENNRTLIEKLVIEEVKEGNRNQITNFVVSELGKKIYLESKSEIEKTGKYKKSIQGKNQERDTTEDEIQKLINEHEYRRWEVYTQKFSLSEKIKFHLDYRFGGQFIIPLLTELSQKMLQNKDELDLENHKVYIYYLVTRNFENYRDNENHIKQLVDELSDSEFLDFWELMGLIERETIRTKHLDFEIGIWTDNSDIYELNKERIESIGKKRGIKFKINSH</sequence>
<dbReference type="Proteomes" id="UP000269331">
    <property type="component" value="Chromosome"/>
</dbReference>
<dbReference type="KEGG" id="srq:SR187_8705"/>
<organism evidence="1 2">
    <name type="scientific">Streptococcus ruminantium</name>
    <dbReference type="NCBI Taxonomy" id="1917441"/>
    <lineage>
        <taxon>Bacteria</taxon>
        <taxon>Bacillati</taxon>
        <taxon>Bacillota</taxon>
        <taxon>Bacilli</taxon>
        <taxon>Lactobacillales</taxon>
        <taxon>Streptococcaceae</taxon>
        <taxon>Streptococcus</taxon>
    </lineage>
</organism>
<evidence type="ECO:0000313" key="1">
    <source>
        <dbReference type="EMBL" id="BBA93344.1"/>
    </source>
</evidence>
<protein>
    <submittedName>
        <fullName evidence="1">Uncharacterized protein</fullName>
    </submittedName>
</protein>